<sequence length="572" mass="64344">MFALSGFILKTGCCRPRFIMFTKGERRDNLTARVVWTAKTNSSPTVCLKAMEDQDILEHSPRRGANRFQLVPGFESGLNLCRPQFYMTDDEPFYNGASGQRKDIHASRDDVKRKEASPLEELDGTRRQRVFNLDINEDEPDILSGDEDEESIEGADGLSIPGMSCPESIILEEELLLDEAVNNQDKSARPEEWRSEWHKKHMAAISSEKFDSLLKMFPEFQGCKSHMAAFVLVTEVLDTASRACNHYKVVALGAGRSSCSRWLCFNGTMVHDCHAIIIARRALLRFLYKQVMLFFDVNPKAKEKCIFESSTDSHQLQLKLDISLHLYTNQCPEGAAKNFYFKCTANNTWTAMKLHYHTKGLLVPVAYLDPSHFGAKVCCVSGSDKLCRWIVTGVQGALLSHFIQPLYITSMVLGDKKLSNEEVSDLTNKRLGNGWEDMLLPSYKKQDIIFHCGDYVGPVASSLQNDDLSINWCLGDKDIEVLDSSTGFLVDSSPSVSGPGFTSRLCKRALYSYFLQTAQLGGHSYLLELSTYHRVKVEAVSYQAAKDLVKQHFQNIHAGPWNSKKLVDCFSA</sequence>
<dbReference type="AlphaFoldDB" id="A0AAV6SI03"/>
<organism evidence="3 4">
    <name type="scientific">Solea senegalensis</name>
    <name type="common">Senegalese sole</name>
    <dbReference type="NCBI Taxonomy" id="28829"/>
    <lineage>
        <taxon>Eukaryota</taxon>
        <taxon>Metazoa</taxon>
        <taxon>Chordata</taxon>
        <taxon>Craniata</taxon>
        <taxon>Vertebrata</taxon>
        <taxon>Euteleostomi</taxon>
        <taxon>Actinopterygii</taxon>
        <taxon>Neopterygii</taxon>
        <taxon>Teleostei</taxon>
        <taxon>Neoteleostei</taxon>
        <taxon>Acanthomorphata</taxon>
        <taxon>Carangaria</taxon>
        <taxon>Pleuronectiformes</taxon>
        <taxon>Pleuronectoidei</taxon>
        <taxon>Soleidae</taxon>
        <taxon>Solea</taxon>
    </lineage>
</organism>
<dbReference type="GO" id="GO:0003725">
    <property type="term" value="F:double-stranded RNA binding"/>
    <property type="evidence" value="ECO:0007669"/>
    <property type="project" value="TreeGrafter"/>
</dbReference>
<dbReference type="PROSITE" id="PS50141">
    <property type="entry name" value="A_DEAMIN_EDITASE"/>
    <property type="match status" value="1"/>
</dbReference>
<feature type="domain" description="A to I editase" evidence="2">
    <location>
        <begin position="251"/>
        <end position="564"/>
    </location>
</feature>
<evidence type="ECO:0000313" key="3">
    <source>
        <dbReference type="EMBL" id="KAG7516978.1"/>
    </source>
</evidence>
<dbReference type="PANTHER" id="PTHR10910:SF106">
    <property type="entry name" value="ADENOSINE DEAMINASE DOMAIN-CONTAINING PROTEIN 2"/>
    <property type="match status" value="1"/>
</dbReference>
<dbReference type="SMART" id="SM00552">
    <property type="entry name" value="ADEAMc"/>
    <property type="match status" value="1"/>
</dbReference>
<dbReference type="Proteomes" id="UP000693946">
    <property type="component" value="Linkage Group LG13"/>
</dbReference>
<dbReference type="InterPro" id="IPR002466">
    <property type="entry name" value="A_deamin"/>
</dbReference>
<feature type="compositionally biased region" description="Basic and acidic residues" evidence="1">
    <location>
        <begin position="100"/>
        <end position="115"/>
    </location>
</feature>
<dbReference type="EMBL" id="JAGKHQ010000005">
    <property type="protein sequence ID" value="KAG7516978.1"/>
    <property type="molecule type" value="Genomic_DNA"/>
</dbReference>
<dbReference type="GO" id="GO:0006382">
    <property type="term" value="P:adenosine to inosine editing"/>
    <property type="evidence" value="ECO:0007669"/>
    <property type="project" value="TreeGrafter"/>
</dbReference>
<feature type="compositionally biased region" description="Acidic residues" evidence="1">
    <location>
        <begin position="135"/>
        <end position="153"/>
    </location>
</feature>
<dbReference type="PANTHER" id="PTHR10910">
    <property type="entry name" value="EUKARYOTE SPECIFIC DSRNA BINDING PROTEIN"/>
    <property type="match status" value="1"/>
</dbReference>
<protein>
    <submittedName>
        <fullName evidence="3">Adenosine deaminase domain-containing protein 2-like</fullName>
    </submittedName>
</protein>
<proteinExistence type="predicted"/>
<dbReference type="GO" id="GO:0005730">
    <property type="term" value="C:nucleolus"/>
    <property type="evidence" value="ECO:0007669"/>
    <property type="project" value="TreeGrafter"/>
</dbReference>
<keyword evidence="4" id="KW-1185">Reference proteome</keyword>
<feature type="region of interest" description="Disordered" evidence="1">
    <location>
        <begin position="130"/>
        <end position="158"/>
    </location>
</feature>
<name>A0AAV6SI03_SOLSE</name>
<evidence type="ECO:0000256" key="1">
    <source>
        <dbReference type="SAM" id="MobiDB-lite"/>
    </source>
</evidence>
<gene>
    <name evidence="3" type="ORF">JOB18_045996</name>
</gene>
<comment type="caution">
    <text evidence="3">The sequence shown here is derived from an EMBL/GenBank/DDBJ whole genome shotgun (WGS) entry which is preliminary data.</text>
</comment>
<evidence type="ECO:0000259" key="2">
    <source>
        <dbReference type="PROSITE" id="PS50141"/>
    </source>
</evidence>
<dbReference type="GO" id="GO:0006396">
    <property type="term" value="P:RNA processing"/>
    <property type="evidence" value="ECO:0007669"/>
    <property type="project" value="InterPro"/>
</dbReference>
<dbReference type="Pfam" id="PF02137">
    <property type="entry name" value="A_deamin"/>
    <property type="match status" value="1"/>
</dbReference>
<reference evidence="3 4" key="1">
    <citation type="journal article" date="2021" name="Sci. Rep.">
        <title>Chromosome anchoring in Senegalese sole (Solea senegalensis) reveals sex-associated markers and genome rearrangements in flatfish.</title>
        <authorList>
            <person name="Guerrero-Cozar I."/>
            <person name="Gomez-Garrido J."/>
            <person name="Berbel C."/>
            <person name="Martinez-Blanch J.F."/>
            <person name="Alioto T."/>
            <person name="Claros M.G."/>
            <person name="Gagnaire P.A."/>
            <person name="Manchado M."/>
        </authorList>
    </citation>
    <scope>NUCLEOTIDE SEQUENCE [LARGE SCALE GENOMIC DNA]</scope>
    <source>
        <strain evidence="3">Sse05_10M</strain>
    </source>
</reference>
<accession>A0AAV6SI03</accession>
<evidence type="ECO:0000313" key="4">
    <source>
        <dbReference type="Proteomes" id="UP000693946"/>
    </source>
</evidence>
<dbReference type="GO" id="GO:0003726">
    <property type="term" value="F:double-stranded RNA adenosine deaminase activity"/>
    <property type="evidence" value="ECO:0007669"/>
    <property type="project" value="TreeGrafter"/>
</dbReference>
<dbReference type="GO" id="GO:0005737">
    <property type="term" value="C:cytoplasm"/>
    <property type="evidence" value="ECO:0007669"/>
    <property type="project" value="TreeGrafter"/>
</dbReference>
<dbReference type="GO" id="GO:0008251">
    <property type="term" value="F:tRNA-specific adenosine deaminase activity"/>
    <property type="evidence" value="ECO:0007669"/>
    <property type="project" value="TreeGrafter"/>
</dbReference>
<feature type="region of interest" description="Disordered" evidence="1">
    <location>
        <begin position="96"/>
        <end position="115"/>
    </location>
</feature>